<evidence type="ECO:0000313" key="2">
    <source>
        <dbReference type="EMBL" id="SBV93643.1"/>
    </source>
</evidence>
<name>A0A212J2D8_9FIRM</name>
<keyword evidence="1" id="KW-0472">Membrane</keyword>
<feature type="transmembrane region" description="Helical" evidence="1">
    <location>
        <begin position="25"/>
        <end position="43"/>
    </location>
</feature>
<sequence length="147" mass="15459">MDMTNKEYGKYVNSKSKPSPLGKNLVWAFLVGGIICTAGQGLLNLYQDMGMSETTAGTCVSVTLVFLAALFTGLGWFDKLAKRAGAGTLVPITGFANAMVAPALEFKSEGYVTGVAAKMFIIAGPVLVFGISASVIYGIILKLFFGE</sequence>
<evidence type="ECO:0000256" key="1">
    <source>
        <dbReference type="SAM" id="Phobius"/>
    </source>
</evidence>
<dbReference type="InterPro" id="IPR005562">
    <property type="entry name" value="SpoVA"/>
</dbReference>
<dbReference type="NCBIfam" id="TIGR02838">
    <property type="entry name" value="spore_V_AC"/>
    <property type="match status" value="1"/>
</dbReference>
<reference evidence="2" key="1">
    <citation type="submission" date="2016-04" db="EMBL/GenBank/DDBJ databases">
        <authorList>
            <person name="Evans L.H."/>
            <person name="Alamgir A."/>
            <person name="Owens N."/>
            <person name="Weber N.D."/>
            <person name="Virtaneva K."/>
            <person name="Barbian K."/>
            <person name="Babar A."/>
            <person name="Rosenke K."/>
        </authorList>
    </citation>
    <scope>NUCLEOTIDE SEQUENCE</scope>
    <source>
        <strain evidence="2">86</strain>
    </source>
</reference>
<dbReference type="AlphaFoldDB" id="A0A212J2D8"/>
<organism evidence="2">
    <name type="scientific">uncultured Eubacteriales bacterium</name>
    <dbReference type="NCBI Taxonomy" id="172733"/>
    <lineage>
        <taxon>Bacteria</taxon>
        <taxon>Bacillati</taxon>
        <taxon>Bacillota</taxon>
        <taxon>Clostridia</taxon>
        <taxon>Eubacteriales</taxon>
        <taxon>environmental samples</taxon>
    </lineage>
</organism>
<feature type="transmembrane region" description="Helical" evidence="1">
    <location>
        <begin position="55"/>
        <end position="77"/>
    </location>
</feature>
<protein>
    <submittedName>
        <fullName evidence="2">Stage V sporulation protein AC</fullName>
    </submittedName>
</protein>
<keyword evidence="1" id="KW-0812">Transmembrane</keyword>
<feature type="transmembrane region" description="Helical" evidence="1">
    <location>
        <begin position="116"/>
        <end position="145"/>
    </location>
</feature>
<dbReference type="PANTHER" id="PTHR38450:SF1">
    <property type="entry name" value="STAGE V SPORULATION PROTEIN AC"/>
    <property type="match status" value="1"/>
</dbReference>
<gene>
    <name evidence="2" type="primary">spoVAC</name>
    <name evidence="2" type="ORF">KL86CLO1_10406</name>
</gene>
<accession>A0A212J2D8</accession>
<dbReference type="InterPro" id="IPR014203">
    <property type="entry name" value="Spore_V_AC"/>
</dbReference>
<keyword evidence="1" id="KW-1133">Transmembrane helix</keyword>
<proteinExistence type="predicted"/>
<feature type="transmembrane region" description="Helical" evidence="1">
    <location>
        <begin position="84"/>
        <end position="104"/>
    </location>
</feature>
<dbReference type="PANTHER" id="PTHR38450">
    <property type="entry name" value="STAGE V SPORULATION PROTEIN AC-RELATED"/>
    <property type="match status" value="1"/>
</dbReference>
<dbReference type="EMBL" id="FLUN01000001">
    <property type="protein sequence ID" value="SBV93643.1"/>
    <property type="molecule type" value="Genomic_DNA"/>
</dbReference>
<dbReference type="Pfam" id="PF03862">
    <property type="entry name" value="SpoVAC_SpoVAEB"/>
    <property type="match status" value="1"/>
</dbReference>